<gene>
    <name evidence="2" type="ORF">H9945_09225</name>
</gene>
<dbReference type="InterPro" id="IPR019235">
    <property type="entry name" value="DUF2178_TM"/>
</dbReference>
<keyword evidence="1" id="KW-0472">Membrane</keyword>
<proteinExistence type="predicted"/>
<sequence>MKHKYAILTLLGLAVAVAGLALLRLAPASIETPLPYVMLGIGTGVFGWGAGELLKRRAVEGDPAIEKRLRIEQQDERNRTIADRAKARAYDASLYIFSALMLCFTLMRVDLAVILLLVGAYLLVVGINIYYHVKYNREL</sequence>
<dbReference type="Pfam" id="PF09946">
    <property type="entry name" value="DUF2178"/>
    <property type="match status" value="1"/>
</dbReference>
<protein>
    <recommendedName>
        <fullName evidence="4">DUF2178 domain-containing protein</fullName>
    </recommendedName>
</protein>
<comment type="caution">
    <text evidence="2">The sequence shown here is derived from an EMBL/GenBank/DDBJ whole genome shotgun (WGS) entry which is preliminary data.</text>
</comment>
<keyword evidence="1" id="KW-0812">Transmembrane</keyword>
<dbReference type="Proteomes" id="UP000886803">
    <property type="component" value="Unassembled WGS sequence"/>
</dbReference>
<feature type="transmembrane region" description="Helical" evidence="1">
    <location>
        <begin position="113"/>
        <end position="133"/>
    </location>
</feature>
<organism evidence="2 3">
    <name type="scientific">Candidatus Gemmiger avicola</name>
    <dbReference type="NCBI Taxonomy" id="2838605"/>
    <lineage>
        <taxon>Bacteria</taxon>
        <taxon>Bacillati</taxon>
        <taxon>Bacillota</taxon>
        <taxon>Clostridia</taxon>
        <taxon>Eubacteriales</taxon>
        <taxon>Gemmiger</taxon>
    </lineage>
</organism>
<reference evidence="2" key="1">
    <citation type="journal article" date="2021" name="PeerJ">
        <title>Extensive microbial diversity within the chicken gut microbiome revealed by metagenomics and culture.</title>
        <authorList>
            <person name="Gilroy R."/>
            <person name="Ravi A."/>
            <person name="Getino M."/>
            <person name="Pursley I."/>
            <person name="Horton D.L."/>
            <person name="Alikhan N.F."/>
            <person name="Baker D."/>
            <person name="Gharbi K."/>
            <person name="Hall N."/>
            <person name="Watson M."/>
            <person name="Adriaenssens E.M."/>
            <person name="Foster-Nyarko E."/>
            <person name="Jarju S."/>
            <person name="Secka A."/>
            <person name="Antonio M."/>
            <person name="Oren A."/>
            <person name="Chaudhuri R.R."/>
            <person name="La Ragione R."/>
            <person name="Hildebrand F."/>
            <person name="Pallen M.J."/>
        </authorList>
    </citation>
    <scope>NUCLEOTIDE SEQUENCE</scope>
    <source>
        <strain evidence="2">ChiBcec8-13705</strain>
    </source>
</reference>
<dbReference type="EMBL" id="DWYG01000155">
    <property type="protein sequence ID" value="HJB42666.1"/>
    <property type="molecule type" value="Genomic_DNA"/>
</dbReference>
<keyword evidence="1" id="KW-1133">Transmembrane helix</keyword>
<feature type="transmembrane region" description="Helical" evidence="1">
    <location>
        <begin position="89"/>
        <end position="107"/>
    </location>
</feature>
<evidence type="ECO:0008006" key="4">
    <source>
        <dbReference type="Google" id="ProtNLM"/>
    </source>
</evidence>
<accession>A0A9D2S471</accession>
<feature type="transmembrane region" description="Helical" evidence="1">
    <location>
        <begin position="33"/>
        <end position="51"/>
    </location>
</feature>
<evidence type="ECO:0000256" key="1">
    <source>
        <dbReference type="SAM" id="Phobius"/>
    </source>
</evidence>
<dbReference type="AlphaFoldDB" id="A0A9D2S471"/>
<evidence type="ECO:0000313" key="2">
    <source>
        <dbReference type="EMBL" id="HJB42666.1"/>
    </source>
</evidence>
<name>A0A9D2S471_9FIRM</name>
<evidence type="ECO:0000313" key="3">
    <source>
        <dbReference type="Proteomes" id="UP000886803"/>
    </source>
</evidence>
<reference evidence="2" key="2">
    <citation type="submission" date="2021-04" db="EMBL/GenBank/DDBJ databases">
        <authorList>
            <person name="Gilroy R."/>
        </authorList>
    </citation>
    <scope>NUCLEOTIDE SEQUENCE</scope>
    <source>
        <strain evidence="2">ChiBcec8-13705</strain>
    </source>
</reference>